<dbReference type="GO" id="GO:0004352">
    <property type="term" value="F:glutamate dehydrogenase (NAD+) activity"/>
    <property type="evidence" value="ECO:0007669"/>
    <property type="project" value="TreeGrafter"/>
</dbReference>
<dbReference type="InterPro" id="IPR053388">
    <property type="entry name" value="GLPV_dehydrogenases"/>
</dbReference>
<evidence type="ECO:0000259" key="12">
    <source>
        <dbReference type="SMART" id="SM00839"/>
    </source>
</evidence>
<keyword evidence="6 9" id="KW-0520">NAD</keyword>
<keyword evidence="14" id="KW-1185">Reference proteome</keyword>
<dbReference type="GO" id="GO:0000166">
    <property type="term" value="F:nucleotide binding"/>
    <property type="evidence" value="ECO:0007669"/>
    <property type="project" value="UniProtKB-KW"/>
</dbReference>
<dbReference type="InterPro" id="IPR046346">
    <property type="entry name" value="Aminoacid_DH-like_N_sf"/>
</dbReference>
<dbReference type="SUPFAM" id="SSF51735">
    <property type="entry name" value="NAD(P)-binding Rossmann-fold domains"/>
    <property type="match status" value="1"/>
</dbReference>
<feature type="binding site" evidence="9">
    <location>
        <position position="93"/>
    </location>
    <ligand>
        <name>substrate</name>
    </ligand>
</feature>
<keyword evidence="4" id="KW-0521">NADP</keyword>
<dbReference type="SMR" id="A0A097QTR2"/>
<reference evidence="13 14" key="1">
    <citation type="journal article" date="2015" name="Int. J. Syst. Evol. Microbiol.">
        <title>Thermococcus eurythermalis sp. nov., a conditional piezophilic hyperthermophilic archaeon with a wide temperature range isolated from an oil-immersed chimney in the Guaymas Basin.</title>
        <authorList>
            <person name="Zhao W."/>
            <person name="Zeng X."/>
            <person name="Xiao X."/>
        </authorList>
    </citation>
    <scope>NUCLEOTIDE SEQUENCE [LARGE SCALE GENOMIC DNA]</scope>
    <source>
        <strain evidence="13 14">A501</strain>
    </source>
</reference>
<evidence type="ECO:0000256" key="3">
    <source>
        <dbReference type="ARBA" id="ARBA00021909"/>
    </source>
</evidence>
<dbReference type="KEGG" id="teu:TEU_05665"/>
<dbReference type="Pfam" id="PF02812">
    <property type="entry name" value="ELFV_dehydrog_N"/>
    <property type="match status" value="1"/>
</dbReference>
<dbReference type="STRING" id="1505907.TEU_05665"/>
<evidence type="ECO:0000256" key="2">
    <source>
        <dbReference type="ARBA" id="ARBA00011643"/>
    </source>
</evidence>
<comment type="similarity">
    <text evidence="1 7 11">Belongs to the Glu/Leu/Phe/Val dehydrogenases family.</text>
</comment>
<dbReference type="SUPFAM" id="SSF53223">
    <property type="entry name" value="Aminoacid dehydrogenase-like, N-terminal domain"/>
    <property type="match status" value="1"/>
</dbReference>
<feature type="active site" description="Proton donor" evidence="8">
    <location>
        <position position="105"/>
    </location>
</feature>
<dbReference type="InterPro" id="IPR006097">
    <property type="entry name" value="Glu/Leu/Phe/Val/Trp_DH_dimer"/>
</dbReference>
<dbReference type="Gene3D" id="3.40.50.720">
    <property type="entry name" value="NAD(P)-binding Rossmann-like Domain"/>
    <property type="match status" value="1"/>
</dbReference>
<dbReference type="PRINTS" id="PR00082">
    <property type="entry name" value="GLFDHDRGNASE"/>
</dbReference>
<dbReference type="SMART" id="SM00839">
    <property type="entry name" value="ELFV_dehydrog"/>
    <property type="match status" value="1"/>
</dbReference>
<dbReference type="PROSITE" id="PS00074">
    <property type="entry name" value="GLFV_DEHYDROGENASE"/>
    <property type="match status" value="1"/>
</dbReference>
<evidence type="ECO:0000313" key="13">
    <source>
        <dbReference type="EMBL" id="AIU69858.1"/>
    </source>
</evidence>
<dbReference type="InterPro" id="IPR033524">
    <property type="entry name" value="Glu/Leu/Phe/Val_DH_AS"/>
</dbReference>
<feature type="domain" description="Glutamate/phenylalanine/leucine/valine/L-tryptophan dehydrogenase C-terminal" evidence="12">
    <location>
        <begin position="184"/>
        <end position="417"/>
    </location>
</feature>
<sequence>MVEIDPFEMAVKQLERAAQFMDISDEALEWLKRPMRIVEVSVPVEMDDGSVKVFTGFRVQHNWARGPTKGGIRWHPAETLSTVKALATWMTWKVAVVDLPYGGGKGGIIVDPKKLSEREQERLARSYIRAVYDVIGPWTDIPAPDVYTNPKIMAWMMDEYETIMRRKGPAFGVITGKPPGVGGIVARMDATARGAAFTIREAAKALGWDDLKGKTIAIQGYGNAGYYLHKIMSEEFGMKVVAVSDSKGGIYNPDGLPSADEVLKWKKEHGSVKDFPGATNITNEELLELEVDILAPSAIEGVITKDNADKVKAKIVAEVANGPVTPEADEILYEKGILQIPDFLCNAGGVTVSYFEWVQNVNGFYWTVEETRKRLDDKMTKAFWDVFNTHKEKNIHMRDAAYVVSVQRVYEAMKHRGWVKK</sequence>
<dbReference type="CDD" id="cd01076">
    <property type="entry name" value="NAD_bind_1_Glu_DH"/>
    <property type="match status" value="1"/>
</dbReference>
<dbReference type="PANTHER" id="PTHR11606">
    <property type="entry name" value="GLUTAMATE DEHYDROGENASE"/>
    <property type="match status" value="1"/>
</dbReference>
<accession>A0A097QTR2</accession>
<evidence type="ECO:0000256" key="4">
    <source>
        <dbReference type="ARBA" id="ARBA00022857"/>
    </source>
</evidence>
<dbReference type="OrthoDB" id="6425at2157"/>
<keyword evidence="9" id="KW-0547">Nucleotide-binding</keyword>
<dbReference type="InterPro" id="IPR006096">
    <property type="entry name" value="Glu/Leu/Phe/Val/Trp_DH_C"/>
</dbReference>
<dbReference type="RefSeq" id="WP_050002832.1">
    <property type="nucleotide sequence ID" value="NZ_CP008887.1"/>
</dbReference>
<protein>
    <recommendedName>
        <fullName evidence="3 7">Glutamate dehydrogenase</fullName>
    </recommendedName>
</protein>
<feature type="binding site" evidence="9">
    <location>
        <position position="191"/>
    </location>
    <ligand>
        <name>NAD(+)</name>
        <dbReference type="ChEBI" id="CHEBI:57540"/>
    </ligand>
</feature>
<dbReference type="HOGENOM" id="CLU_025763_1_2_2"/>
<evidence type="ECO:0000256" key="6">
    <source>
        <dbReference type="ARBA" id="ARBA00023027"/>
    </source>
</evidence>
<dbReference type="NCBIfam" id="NF040817">
    <property type="entry name" value="GdhA_Arch"/>
    <property type="match status" value="1"/>
</dbReference>
<dbReference type="Proteomes" id="UP000029980">
    <property type="component" value="Chromosome"/>
</dbReference>
<dbReference type="Gene3D" id="3.40.50.10860">
    <property type="entry name" value="Leucine Dehydrogenase, chain A, domain 1"/>
    <property type="match status" value="1"/>
</dbReference>
<proteinExistence type="inferred from homology"/>
<feature type="binding site" evidence="9">
    <location>
        <position position="353"/>
    </location>
    <ligand>
        <name>substrate</name>
    </ligand>
</feature>
<dbReference type="PIRSF" id="PIRSF000185">
    <property type="entry name" value="Glu_DH"/>
    <property type="match status" value="1"/>
</dbReference>
<evidence type="ECO:0000256" key="7">
    <source>
        <dbReference type="PIRNR" id="PIRNR000185"/>
    </source>
</evidence>
<evidence type="ECO:0000256" key="11">
    <source>
        <dbReference type="RuleBase" id="RU004417"/>
    </source>
</evidence>
<name>A0A097QTR2_9EURY</name>
<comment type="subunit">
    <text evidence="2">Homohexamer.</text>
</comment>
<keyword evidence="5 7" id="KW-0560">Oxidoreductase</keyword>
<dbReference type="FunFam" id="3.40.50.10860:FF:000003">
    <property type="entry name" value="Glutamate dehydrogenase"/>
    <property type="match status" value="1"/>
</dbReference>
<evidence type="ECO:0000256" key="1">
    <source>
        <dbReference type="ARBA" id="ARBA00006382"/>
    </source>
</evidence>
<dbReference type="PANTHER" id="PTHR11606:SF13">
    <property type="entry name" value="GLUTAMATE DEHYDROGENASE 1, MITOCHONDRIAL"/>
    <property type="match status" value="1"/>
</dbReference>
<feature type="binding site" evidence="9">
    <location>
        <position position="223"/>
    </location>
    <ligand>
        <name>NAD(+)</name>
        <dbReference type="ChEBI" id="CHEBI:57540"/>
    </ligand>
</feature>
<dbReference type="Pfam" id="PF00208">
    <property type="entry name" value="ELFV_dehydrog"/>
    <property type="match status" value="1"/>
</dbReference>
<dbReference type="AlphaFoldDB" id="A0A097QTR2"/>
<evidence type="ECO:0000256" key="9">
    <source>
        <dbReference type="PIRSR" id="PIRSR000185-2"/>
    </source>
</evidence>
<dbReference type="InterPro" id="IPR036291">
    <property type="entry name" value="NAD(P)-bd_dom_sf"/>
</dbReference>
<evidence type="ECO:0000256" key="5">
    <source>
        <dbReference type="ARBA" id="ARBA00023002"/>
    </source>
</evidence>
<dbReference type="InterPro" id="IPR006095">
    <property type="entry name" value="Glu/Leu/Phe/Val/Trp_DH"/>
</dbReference>
<feature type="site" description="Important for catalysis" evidence="10">
    <location>
        <position position="145"/>
    </location>
</feature>
<feature type="binding site" evidence="9">
    <location>
        <position position="69"/>
    </location>
    <ligand>
        <name>substrate</name>
    </ligand>
</feature>
<organism evidence="13 14">
    <name type="scientific">Thermococcus eurythermalis</name>
    <dbReference type="NCBI Taxonomy" id="1505907"/>
    <lineage>
        <taxon>Archaea</taxon>
        <taxon>Methanobacteriati</taxon>
        <taxon>Methanobacteriota</taxon>
        <taxon>Thermococci</taxon>
        <taxon>Thermococcales</taxon>
        <taxon>Thermococcaceae</taxon>
        <taxon>Thermococcus</taxon>
    </lineage>
</organism>
<evidence type="ECO:0000256" key="10">
    <source>
        <dbReference type="PIRSR" id="PIRSR000185-3"/>
    </source>
</evidence>
<evidence type="ECO:0000313" key="14">
    <source>
        <dbReference type="Proteomes" id="UP000029980"/>
    </source>
</evidence>
<dbReference type="InterPro" id="IPR033922">
    <property type="entry name" value="NAD_bind_Glu_DH"/>
</dbReference>
<dbReference type="EMBL" id="CP008887">
    <property type="protein sequence ID" value="AIU69858.1"/>
    <property type="molecule type" value="Genomic_DNA"/>
</dbReference>
<gene>
    <name evidence="13" type="ORF">TEU_05665</name>
</gene>
<dbReference type="GO" id="GO:0006538">
    <property type="term" value="P:L-glutamate catabolic process"/>
    <property type="evidence" value="ECO:0007669"/>
    <property type="project" value="TreeGrafter"/>
</dbReference>
<dbReference type="InterPro" id="IPR014362">
    <property type="entry name" value="Glu_DH"/>
</dbReference>
<dbReference type="GeneID" id="25152919"/>
<evidence type="ECO:0000256" key="8">
    <source>
        <dbReference type="PIRSR" id="PIRSR000185-1"/>
    </source>
</evidence>